<dbReference type="Pfam" id="PF01523">
    <property type="entry name" value="PmbA_TldD_1st"/>
    <property type="match status" value="1"/>
</dbReference>
<dbReference type="InterPro" id="IPR025502">
    <property type="entry name" value="TldD"/>
</dbReference>
<feature type="domain" description="Metalloprotease TldD/E C-terminal" evidence="6">
    <location>
        <begin position="229"/>
        <end position="460"/>
    </location>
</feature>
<feature type="domain" description="Metalloprotease TldD/E N-terminal" evidence="5">
    <location>
        <begin position="22"/>
        <end position="80"/>
    </location>
</feature>
<dbReference type="InterPro" id="IPR036059">
    <property type="entry name" value="TldD/PmbA_sf"/>
</dbReference>
<keyword evidence="4" id="KW-0482">Metalloprotease</keyword>
<reference evidence="8" key="1">
    <citation type="submission" date="2022-12" db="EMBL/GenBank/DDBJ databases">
        <title>Genomic Characterization of Candidatus Phytoplasma sacchari in China.</title>
        <authorList>
            <person name="Zhang R.-Y."/>
        </authorList>
    </citation>
    <scope>NUCLEOTIDE SEQUENCE [LARGE SCALE GENOMIC DNA]</scope>
    <source>
        <strain evidence="8">SCWL1</strain>
    </source>
</reference>
<name>A0ABY7M295_9MOLU</name>
<accession>A0ABY7M295</accession>
<dbReference type="Proteomes" id="UP001210120">
    <property type="component" value="Chromosome"/>
</dbReference>
<evidence type="ECO:0000259" key="7">
    <source>
        <dbReference type="Pfam" id="PF19290"/>
    </source>
</evidence>
<dbReference type="InterPro" id="IPR045570">
    <property type="entry name" value="Metalloprtase-TldD/E_cen_dom"/>
</dbReference>
<organism evidence="8 9">
    <name type="scientific">Candidatus Phytoplasma sacchari</name>
    <dbReference type="NCBI Taxonomy" id="2609813"/>
    <lineage>
        <taxon>Bacteria</taxon>
        <taxon>Bacillati</taxon>
        <taxon>Mycoplasmatota</taxon>
        <taxon>Mollicutes</taxon>
        <taxon>Acholeplasmatales</taxon>
        <taxon>Acholeplasmataceae</taxon>
        <taxon>Candidatus Phytoplasma</taxon>
        <taxon>16SrXI (Rice yellow dwarf group)</taxon>
    </lineage>
</organism>
<dbReference type="PIRSF" id="PIRSF004919">
    <property type="entry name" value="TldD"/>
    <property type="match status" value="1"/>
</dbReference>
<keyword evidence="2" id="KW-0645">Protease</keyword>
<comment type="similarity">
    <text evidence="1">Belongs to the peptidase U62 family.</text>
</comment>
<dbReference type="Pfam" id="PF19290">
    <property type="entry name" value="PmbA_TldD_2nd"/>
    <property type="match status" value="1"/>
</dbReference>
<feature type="domain" description="Metalloprotease TldD/E central" evidence="7">
    <location>
        <begin position="113"/>
        <end position="220"/>
    </location>
</feature>
<proteinExistence type="inferred from homology"/>
<evidence type="ECO:0000256" key="4">
    <source>
        <dbReference type="ARBA" id="ARBA00023049"/>
    </source>
</evidence>
<dbReference type="PANTHER" id="PTHR30624">
    <property type="entry name" value="UNCHARACTERIZED PROTEIN TLDD AND PMBA"/>
    <property type="match status" value="1"/>
</dbReference>
<evidence type="ECO:0000256" key="3">
    <source>
        <dbReference type="ARBA" id="ARBA00022801"/>
    </source>
</evidence>
<keyword evidence="3" id="KW-0378">Hydrolase</keyword>
<evidence type="ECO:0000256" key="1">
    <source>
        <dbReference type="ARBA" id="ARBA00005836"/>
    </source>
</evidence>
<evidence type="ECO:0000313" key="8">
    <source>
        <dbReference type="EMBL" id="WBL31452.1"/>
    </source>
</evidence>
<dbReference type="SUPFAM" id="SSF111283">
    <property type="entry name" value="Putative modulator of DNA gyrase, PmbA/TldD"/>
    <property type="match status" value="1"/>
</dbReference>
<dbReference type="InterPro" id="IPR051463">
    <property type="entry name" value="Peptidase_U62_metallo"/>
</dbReference>
<evidence type="ECO:0000313" key="9">
    <source>
        <dbReference type="Proteomes" id="UP001210120"/>
    </source>
</evidence>
<keyword evidence="9" id="KW-1185">Reference proteome</keyword>
<dbReference type="Pfam" id="PF19289">
    <property type="entry name" value="PmbA_TldD_3rd"/>
    <property type="match status" value="1"/>
</dbReference>
<dbReference type="InterPro" id="IPR002510">
    <property type="entry name" value="Metalloprtase-TldD/E_N"/>
</dbReference>
<dbReference type="InterPro" id="IPR045569">
    <property type="entry name" value="Metalloprtase-TldD/E_C"/>
</dbReference>
<protein>
    <submittedName>
        <fullName evidence="8">TldD/PmbA family protein</fullName>
    </submittedName>
</protein>
<gene>
    <name evidence="8" type="ORF">O7R10_00060</name>
</gene>
<sequence>MLNKEEIQNILKISIEKGFDFAEIFLEDTLDKNLKIINEEIVAYKTNYIFGVGIRLLKNSEEIYIYTNEVNYEKILNLISDLKIKDKNNKKKEVILIPLGAKKTFKNNYKKIFNSMKIDEKKDIMFHLSKKMLEYSKYIIKTIINLEEKEQKILIANSKGIYQDDLRTYIRCSLIAISKKNQNLQEFHDSIGYSTTDYNFFNITNLEAKAIKVASNAIILLKAIELKPQKMPVVINNGVGGVIFHEACGHSLEATAIAKGLSPFCNKINKKIASELITAFDDGTIKKAWGSLNIDDEGIPTQKNILINKGILKNYLIDYRNSIKMNMKPTGSARRESYKYSPTSRMNSTYIESGEDNPEKIIEDTSYGLYAENLGGGTVLTTTGEFNFMVKLGYLIENGKLTKPVRDMMLIGYGQDILFQIDRVGNDLKFSQGYCGSISGYVPVDIGQPTIRVKEMIVGGNKKNE</sequence>
<evidence type="ECO:0000259" key="5">
    <source>
        <dbReference type="Pfam" id="PF01523"/>
    </source>
</evidence>
<dbReference type="InterPro" id="IPR035068">
    <property type="entry name" value="TldD/PmbA_N"/>
</dbReference>
<dbReference type="Gene3D" id="3.30.2290.10">
    <property type="entry name" value="PmbA/TldD superfamily"/>
    <property type="match status" value="1"/>
</dbReference>
<dbReference type="PANTHER" id="PTHR30624:SF4">
    <property type="entry name" value="METALLOPROTEASE TLDD"/>
    <property type="match status" value="1"/>
</dbReference>
<evidence type="ECO:0000259" key="6">
    <source>
        <dbReference type="Pfam" id="PF19289"/>
    </source>
</evidence>
<dbReference type="EMBL" id="CP115156">
    <property type="protein sequence ID" value="WBL31452.1"/>
    <property type="molecule type" value="Genomic_DNA"/>
</dbReference>
<evidence type="ECO:0000256" key="2">
    <source>
        <dbReference type="ARBA" id="ARBA00022670"/>
    </source>
</evidence>